<protein>
    <submittedName>
        <fullName evidence="3">ABC transporter substrate-binding protein</fullName>
    </submittedName>
</protein>
<dbReference type="GO" id="GO:0042597">
    <property type="term" value="C:periplasmic space"/>
    <property type="evidence" value="ECO:0007669"/>
    <property type="project" value="UniProtKB-ARBA"/>
</dbReference>
<dbReference type="Proteomes" id="UP000319263">
    <property type="component" value="Chromosome"/>
</dbReference>
<dbReference type="PROSITE" id="PS51257">
    <property type="entry name" value="PROKAR_LIPOPROTEIN"/>
    <property type="match status" value="1"/>
</dbReference>
<dbReference type="SUPFAM" id="SSF53850">
    <property type="entry name" value="Periplasmic binding protein-like II"/>
    <property type="match status" value="1"/>
</dbReference>
<organism evidence="3 4">
    <name type="scientific">Microlunatus elymi</name>
    <dbReference type="NCBI Taxonomy" id="2596828"/>
    <lineage>
        <taxon>Bacteria</taxon>
        <taxon>Bacillati</taxon>
        <taxon>Actinomycetota</taxon>
        <taxon>Actinomycetes</taxon>
        <taxon>Propionibacteriales</taxon>
        <taxon>Propionibacteriaceae</taxon>
        <taxon>Microlunatus</taxon>
    </lineage>
</organism>
<dbReference type="AlphaFoldDB" id="A0A516Q347"/>
<dbReference type="Pfam" id="PF00496">
    <property type="entry name" value="SBP_bac_5"/>
    <property type="match status" value="1"/>
</dbReference>
<dbReference type="PANTHER" id="PTHR30290:SF83">
    <property type="entry name" value="ABC TRANSPORTER SUBSTRATE-BINDING PROTEIN"/>
    <property type="match status" value="1"/>
</dbReference>
<feature type="domain" description="Solute-binding protein family 5" evidence="2">
    <location>
        <begin position="89"/>
        <end position="474"/>
    </location>
</feature>
<gene>
    <name evidence="3" type="ORF">FOE78_19835</name>
</gene>
<dbReference type="GO" id="GO:0043190">
    <property type="term" value="C:ATP-binding cassette (ABC) transporter complex"/>
    <property type="evidence" value="ECO:0007669"/>
    <property type="project" value="InterPro"/>
</dbReference>
<keyword evidence="1" id="KW-0732">Signal</keyword>
<dbReference type="InterPro" id="IPR030678">
    <property type="entry name" value="Peptide/Ni-bd"/>
</dbReference>
<dbReference type="GO" id="GO:0015833">
    <property type="term" value="P:peptide transport"/>
    <property type="evidence" value="ECO:0007669"/>
    <property type="project" value="TreeGrafter"/>
</dbReference>
<dbReference type="InterPro" id="IPR000914">
    <property type="entry name" value="SBP_5_dom"/>
</dbReference>
<feature type="chain" id="PRO_5022132426" evidence="1">
    <location>
        <begin position="24"/>
        <end position="553"/>
    </location>
</feature>
<dbReference type="InterPro" id="IPR039424">
    <property type="entry name" value="SBP_5"/>
</dbReference>
<evidence type="ECO:0000256" key="1">
    <source>
        <dbReference type="SAM" id="SignalP"/>
    </source>
</evidence>
<dbReference type="Gene3D" id="3.10.105.10">
    <property type="entry name" value="Dipeptide-binding Protein, Domain 3"/>
    <property type="match status" value="1"/>
</dbReference>
<dbReference type="PIRSF" id="PIRSF002741">
    <property type="entry name" value="MppA"/>
    <property type="match status" value="1"/>
</dbReference>
<dbReference type="GO" id="GO:1904680">
    <property type="term" value="F:peptide transmembrane transporter activity"/>
    <property type="evidence" value="ECO:0007669"/>
    <property type="project" value="TreeGrafter"/>
</dbReference>
<evidence type="ECO:0000259" key="2">
    <source>
        <dbReference type="Pfam" id="PF00496"/>
    </source>
</evidence>
<dbReference type="PANTHER" id="PTHR30290">
    <property type="entry name" value="PERIPLASMIC BINDING COMPONENT OF ABC TRANSPORTER"/>
    <property type="match status" value="1"/>
</dbReference>
<accession>A0A516Q347</accession>
<dbReference type="KEGG" id="mik:FOE78_19835"/>
<dbReference type="Gene3D" id="3.90.76.10">
    <property type="entry name" value="Dipeptide-binding Protein, Domain 1"/>
    <property type="match status" value="1"/>
</dbReference>
<dbReference type="EMBL" id="CP041692">
    <property type="protein sequence ID" value="QDP97855.1"/>
    <property type="molecule type" value="Genomic_DNA"/>
</dbReference>
<name>A0A516Q347_9ACTN</name>
<dbReference type="RefSeq" id="WP_143987809.1">
    <property type="nucleotide sequence ID" value="NZ_CP041692.1"/>
</dbReference>
<feature type="signal peptide" evidence="1">
    <location>
        <begin position="1"/>
        <end position="23"/>
    </location>
</feature>
<evidence type="ECO:0000313" key="4">
    <source>
        <dbReference type="Proteomes" id="UP000319263"/>
    </source>
</evidence>
<dbReference type="CDD" id="cd00995">
    <property type="entry name" value="PBP2_NikA_DppA_OppA_like"/>
    <property type="match status" value="1"/>
</dbReference>
<dbReference type="Gene3D" id="3.40.190.10">
    <property type="entry name" value="Periplasmic binding protein-like II"/>
    <property type="match status" value="1"/>
</dbReference>
<reference evidence="3 4" key="1">
    <citation type="submission" date="2019-07" db="EMBL/GenBank/DDBJ databases">
        <title>Microlunatus dokdonensis sp. nov. isolated from the rhizospheric soil of the wild plant Elymus tsukushiensis.</title>
        <authorList>
            <person name="Ghim S.-Y."/>
            <person name="Hwang Y.-J."/>
            <person name="Son J.-S."/>
            <person name="Shin J.-H."/>
        </authorList>
    </citation>
    <scope>NUCLEOTIDE SEQUENCE [LARGE SCALE GENOMIC DNA]</scope>
    <source>
        <strain evidence="3 4">KUDC0627</strain>
    </source>
</reference>
<proteinExistence type="predicted"/>
<sequence>MRGRTRAMAAAAGIAAVALVAAACGGGGSETGNDTQTNAAKATGGEITLRGCTPQNPLVAGNTAEVCGGNILDAFVARLVKYDPKTANPQNDIAENIDTSDNQNFTVKIKKGYKFSDGTEIKAKNFVDAWNYTAAGENGQQGSYFFEPVEGYADTQCGAGKDGEADCKGHPAKTDKLTGLKVVDDYTFSIKTTEKVSNLPVRLGYTAFAPQPDAFFADPDSFKTKPIGAGPYQVDSVSDTSIALSKNKNYSGEFGGNVDKITFKIYNDEGAAYNDVVANQLDYTDIIPTDRLVGNGYQNELPDRWLKQPQGVIQAIGFSPNDAQLKNANMRKAISMAINRDEITKQIYNGRSTPADSWVSPVVDGYNKGACGDVCTFDAAKAKQLYTEAGGYKGTLTFAVNQDGGHRAMAEAVCNQLKNNLGVNCVAKIEPDFKTLRDELNNRELNGIFRNGWQMDYPSIENFLAPIYAKGAASNDTRYNNPEFQKLLSQAAAAPSTDEANKLYQEAESHLAQDVPTFPTWTDDALVAWSDRVSNVKVNAFGVLDYASIQVKQ</sequence>
<dbReference type="OrthoDB" id="9046151at2"/>
<evidence type="ECO:0000313" key="3">
    <source>
        <dbReference type="EMBL" id="QDP97855.1"/>
    </source>
</evidence>
<keyword evidence="4" id="KW-1185">Reference proteome</keyword>